<evidence type="ECO:0000313" key="2">
    <source>
        <dbReference type="Proteomes" id="UP001145021"/>
    </source>
</evidence>
<gene>
    <name evidence="1" type="ORF">LPJ64_004857</name>
</gene>
<protein>
    <submittedName>
        <fullName evidence="1">Uncharacterized protein</fullName>
    </submittedName>
</protein>
<proteinExistence type="predicted"/>
<keyword evidence="2" id="KW-1185">Reference proteome</keyword>
<comment type="caution">
    <text evidence="1">The sequence shown here is derived from an EMBL/GenBank/DDBJ whole genome shotgun (WGS) entry which is preliminary data.</text>
</comment>
<reference evidence="1" key="1">
    <citation type="submission" date="2022-07" db="EMBL/GenBank/DDBJ databases">
        <title>Phylogenomic reconstructions and comparative analyses of Kickxellomycotina fungi.</title>
        <authorList>
            <person name="Reynolds N.K."/>
            <person name="Stajich J.E."/>
            <person name="Barry K."/>
            <person name="Grigoriev I.V."/>
            <person name="Crous P."/>
            <person name="Smith M.E."/>
        </authorList>
    </citation>
    <scope>NUCLEOTIDE SEQUENCE</scope>
    <source>
        <strain evidence="1">NBRC 105413</strain>
    </source>
</reference>
<dbReference type="AlphaFoldDB" id="A0A9W8CHH3"/>
<dbReference type="Proteomes" id="UP001145021">
    <property type="component" value="Unassembled WGS sequence"/>
</dbReference>
<name>A0A9W8CHH3_9FUNG</name>
<accession>A0A9W8CHH3</accession>
<dbReference type="EMBL" id="JANBOH010000263">
    <property type="protein sequence ID" value="KAJ1643367.1"/>
    <property type="molecule type" value="Genomic_DNA"/>
</dbReference>
<organism evidence="1 2">
    <name type="scientific">Coemansia asiatica</name>
    <dbReference type="NCBI Taxonomy" id="1052880"/>
    <lineage>
        <taxon>Eukaryota</taxon>
        <taxon>Fungi</taxon>
        <taxon>Fungi incertae sedis</taxon>
        <taxon>Zoopagomycota</taxon>
        <taxon>Kickxellomycotina</taxon>
        <taxon>Kickxellomycetes</taxon>
        <taxon>Kickxellales</taxon>
        <taxon>Kickxellaceae</taxon>
        <taxon>Coemansia</taxon>
    </lineage>
</organism>
<sequence>MPITLMHDSDKGLIAAQQAVLSNAQHIASSSVAASSSSADVKKKRCHIVNTAKKI</sequence>
<evidence type="ECO:0000313" key="1">
    <source>
        <dbReference type="EMBL" id="KAJ1643367.1"/>
    </source>
</evidence>